<evidence type="ECO:0000313" key="1">
    <source>
        <dbReference type="EMBL" id="KAA8483829.1"/>
    </source>
</evidence>
<dbReference type="EMBL" id="VWNE01000010">
    <property type="protein sequence ID" value="KAA8483829.1"/>
    <property type="molecule type" value="Genomic_DNA"/>
</dbReference>
<reference evidence="1 4" key="2">
    <citation type="submission" date="2019-09" db="EMBL/GenBank/DDBJ databases">
        <title>Pararcticibacter amylolyticus gen. nov., sp. nov., isolated from a rottenly hemp rope, and reclassification of Pedobacter tournemirensis as Pararcticibacter tournemirensis comb. nov.</title>
        <authorList>
            <person name="Cai Y."/>
        </authorList>
    </citation>
    <scope>NUCLEOTIDE SEQUENCE [LARGE SCALE GENOMIC DNA]</scope>
    <source>
        <strain evidence="1 4">TF5-37.2-LB10</strain>
    </source>
</reference>
<name>A0A4Q0M9P0_9SPHI</name>
<dbReference type="OrthoDB" id="9916554at2"/>
<evidence type="ECO:0000313" key="2">
    <source>
        <dbReference type="EMBL" id="RXF69683.1"/>
    </source>
</evidence>
<dbReference type="Proteomes" id="UP000322918">
    <property type="component" value="Unassembled WGS sequence"/>
</dbReference>
<sequence>MAFTSDEFKSKMEEIEHTYHEWFSKHPPIGNSNVNSIHDHYYIYMSTQGHQLRFNASSDLPVEIRTLIKDAFSEVSPQS</sequence>
<dbReference type="RefSeq" id="WP_128769383.1">
    <property type="nucleotide sequence ID" value="NZ_RXOC01000006.1"/>
</dbReference>
<dbReference type="EMBL" id="RXOC01000006">
    <property type="protein sequence ID" value="RXF69683.1"/>
    <property type="molecule type" value="Genomic_DNA"/>
</dbReference>
<gene>
    <name evidence="2" type="ORF">EKH83_10520</name>
    <name evidence="1" type="ORF">F1649_08075</name>
</gene>
<comment type="caution">
    <text evidence="2">The sequence shown here is derived from an EMBL/GenBank/DDBJ whole genome shotgun (WGS) entry which is preliminary data.</text>
</comment>
<protein>
    <submittedName>
        <fullName evidence="2">Uncharacterized protein</fullName>
    </submittedName>
</protein>
<organism evidence="2 3">
    <name type="scientific">Arcticibacter tournemirensis</name>
    <dbReference type="NCBI Taxonomy" id="699437"/>
    <lineage>
        <taxon>Bacteria</taxon>
        <taxon>Pseudomonadati</taxon>
        <taxon>Bacteroidota</taxon>
        <taxon>Sphingobacteriia</taxon>
        <taxon>Sphingobacteriales</taxon>
        <taxon>Sphingobacteriaceae</taxon>
        <taxon>Arcticibacter</taxon>
    </lineage>
</organism>
<accession>A0A4Q0M9P0</accession>
<proteinExistence type="predicted"/>
<dbReference type="Proteomes" id="UP000290848">
    <property type="component" value="Unassembled WGS sequence"/>
</dbReference>
<keyword evidence="4" id="KW-1185">Reference proteome</keyword>
<evidence type="ECO:0000313" key="4">
    <source>
        <dbReference type="Proteomes" id="UP000322918"/>
    </source>
</evidence>
<evidence type="ECO:0000313" key="3">
    <source>
        <dbReference type="Proteomes" id="UP000290848"/>
    </source>
</evidence>
<reference evidence="2 3" key="1">
    <citation type="submission" date="2018-12" db="EMBL/GenBank/DDBJ databases">
        <title>The Draft Genome Sequence of the Soil Bacterium Pedobacter tournemirensis R1.</title>
        <authorList>
            <person name="He J."/>
        </authorList>
    </citation>
    <scope>NUCLEOTIDE SEQUENCE [LARGE SCALE GENOMIC DNA]</scope>
    <source>
        <strain evidence="2 3">R1</strain>
    </source>
</reference>
<dbReference type="AlphaFoldDB" id="A0A4Q0M9P0"/>